<gene>
    <name evidence="1" type="ORF">SpAn4DRAFT_2518</name>
</gene>
<dbReference type="SUPFAM" id="SSF55874">
    <property type="entry name" value="ATPase domain of HSP90 chaperone/DNA topoisomerase II/histidine kinase"/>
    <property type="match status" value="1"/>
</dbReference>
<reference evidence="2" key="1">
    <citation type="submission" date="2015-03" db="EMBL/GenBank/DDBJ databases">
        <authorList>
            <person name="Nijsse Bart"/>
        </authorList>
    </citation>
    <scope>NUCLEOTIDE SEQUENCE [LARGE SCALE GENOMIC DNA]</scope>
</reference>
<dbReference type="RefSeq" id="WP_021168071.1">
    <property type="nucleotide sequence ID" value="NZ_CTRP01000012.1"/>
</dbReference>
<proteinExistence type="predicted"/>
<name>A0A0U1L0T8_9FIRM</name>
<dbReference type="InterPro" id="IPR036890">
    <property type="entry name" value="HATPase_C_sf"/>
</dbReference>
<evidence type="ECO:0000313" key="2">
    <source>
        <dbReference type="Proteomes" id="UP000049855"/>
    </source>
</evidence>
<accession>A0A0U1L0T8</accession>
<dbReference type="AlphaFoldDB" id="A0A0U1L0T8"/>
<dbReference type="EMBL" id="CTRP01000012">
    <property type="protein sequence ID" value="CQR73286.1"/>
    <property type="molecule type" value="Genomic_DNA"/>
</dbReference>
<evidence type="ECO:0000313" key="1">
    <source>
        <dbReference type="EMBL" id="CQR73286.1"/>
    </source>
</evidence>
<sequence>MKTYSINLGGRIKNFPLPKNRPLIPLYEAVVNSLHAIEEKRKENPLFTSGKITIEVIRSEQQALFDGSELPHVIGFIITDNGVGFNERNMLSFLESDSTYKADIGGKGVGRFSWLKTFRTAAISSVYRENGNLLKRDFVFSLNNPYVNDTLVDCEDDQECYTRVTLDTYLKEYSQDVPKQIDTIAMRVIQHCLVYFLGTDCPQIVIKDNLNSIMLNQLFKDKFKIEDNTINFAIKDSVFNLLNVKIEDSAFRGNRLYLCANNRLVDSKDLENNIVDLDRQIFERHGFWYVGILTSNYLDDHVDMNRLSFSIPDSGTSMFDNISIEKIIKESCIRIQDYLDEYLKPIAEEKTRRVSEYATEIAPQFRHLLKYMPDEIASIKPRLNDDKLDDELYKIKRKFDKNAKNERKELLDKIDEINMSTDEYEEYFQKQIEKISDANSAVLADYVAHRRVIIDLFERGLRRQDDGKFNKEKYMHSLIYPMKSTADDLGYEAHNLWLIDETLSYCSYISSDIPFDNDPKQERTDIMILDHPVAVSENKNDGKEFDTIVLFELKRPMRDDYTDSNNPITQLYDYVHKIRNGEAKDKYHRPIRAGNTTKFYLYAICDITSKLDRFLYQQDFKPTPDKLGYYKFNDSYNAYFEILSYDKILNDAKKRNRVLFEKLGL</sequence>
<dbReference type="Proteomes" id="UP000049855">
    <property type="component" value="Unassembled WGS sequence"/>
</dbReference>
<keyword evidence="2" id="KW-1185">Reference proteome</keyword>
<organism evidence="1 2">
    <name type="scientific">Sporomusa ovata</name>
    <dbReference type="NCBI Taxonomy" id="2378"/>
    <lineage>
        <taxon>Bacteria</taxon>
        <taxon>Bacillati</taxon>
        <taxon>Bacillota</taxon>
        <taxon>Negativicutes</taxon>
        <taxon>Selenomonadales</taxon>
        <taxon>Sporomusaceae</taxon>
        <taxon>Sporomusa</taxon>
    </lineage>
</organism>
<protein>
    <recommendedName>
        <fullName evidence="3">ATP-binding protein</fullName>
    </recommendedName>
</protein>
<dbReference type="Gene3D" id="3.30.565.10">
    <property type="entry name" value="Histidine kinase-like ATPase, C-terminal domain"/>
    <property type="match status" value="1"/>
</dbReference>
<evidence type="ECO:0008006" key="3">
    <source>
        <dbReference type="Google" id="ProtNLM"/>
    </source>
</evidence>